<feature type="domain" description="Fibronectin type-III" evidence="5">
    <location>
        <begin position="486"/>
        <end position="576"/>
    </location>
</feature>
<dbReference type="CDD" id="cd00063">
    <property type="entry name" value="FN3"/>
    <property type="match status" value="1"/>
</dbReference>
<feature type="signal peptide" evidence="4">
    <location>
        <begin position="1"/>
        <end position="31"/>
    </location>
</feature>
<keyword evidence="2" id="KW-0378">Hydrolase</keyword>
<dbReference type="AlphaFoldDB" id="A0A7X0M896"/>
<dbReference type="Gene3D" id="3.20.20.80">
    <property type="entry name" value="Glycosidases"/>
    <property type="match status" value="1"/>
</dbReference>
<evidence type="ECO:0000259" key="6">
    <source>
        <dbReference type="PROSITE" id="PS51173"/>
    </source>
</evidence>
<dbReference type="GO" id="GO:0030247">
    <property type="term" value="F:polysaccharide binding"/>
    <property type="evidence" value="ECO:0007669"/>
    <property type="project" value="UniProtKB-UniRule"/>
</dbReference>
<dbReference type="PROSITE" id="PS50853">
    <property type="entry name" value="FN3"/>
    <property type="match status" value="1"/>
</dbReference>
<dbReference type="PANTHER" id="PTHR43576:SF3">
    <property type="entry name" value="ALPHA-L-ARABINOFURANOSIDASE C"/>
    <property type="match status" value="1"/>
</dbReference>
<dbReference type="PANTHER" id="PTHR43576">
    <property type="entry name" value="ALPHA-L-ARABINOFURANOSIDASE C-RELATED"/>
    <property type="match status" value="1"/>
</dbReference>
<evidence type="ECO:0000313" key="8">
    <source>
        <dbReference type="Proteomes" id="UP000555564"/>
    </source>
</evidence>
<dbReference type="SMART" id="SM00060">
    <property type="entry name" value="FN3"/>
    <property type="match status" value="1"/>
</dbReference>
<protein>
    <recommendedName>
        <fullName evidence="9">Alpha-L-arabinofuranosidase</fullName>
    </recommendedName>
</protein>
<evidence type="ECO:0000256" key="1">
    <source>
        <dbReference type="ARBA" id="ARBA00023277"/>
    </source>
</evidence>
<dbReference type="InterPro" id="IPR036116">
    <property type="entry name" value="FN3_sf"/>
</dbReference>
<dbReference type="SUPFAM" id="SSF49384">
    <property type="entry name" value="Carbohydrate-binding domain"/>
    <property type="match status" value="1"/>
</dbReference>
<accession>A0A7X0M896</accession>
<evidence type="ECO:0000256" key="4">
    <source>
        <dbReference type="SAM" id="SignalP"/>
    </source>
</evidence>
<dbReference type="GO" id="GO:0004553">
    <property type="term" value="F:hydrolase activity, hydrolyzing O-glycosyl compounds"/>
    <property type="evidence" value="ECO:0007669"/>
    <property type="project" value="InterPro"/>
</dbReference>
<evidence type="ECO:0000259" key="5">
    <source>
        <dbReference type="PROSITE" id="PS50853"/>
    </source>
</evidence>
<gene>
    <name evidence="7" type="ORF">BJ992_003092</name>
</gene>
<dbReference type="InterPro" id="IPR012291">
    <property type="entry name" value="CBM2_carb-bd_dom_sf"/>
</dbReference>
<keyword evidence="4" id="KW-0732">Signal</keyword>
<dbReference type="SMART" id="SM00637">
    <property type="entry name" value="CBD_II"/>
    <property type="match status" value="1"/>
</dbReference>
<dbReference type="InterPro" id="IPR017853">
    <property type="entry name" value="GH"/>
</dbReference>
<dbReference type="Pfam" id="PF00041">
    <property type="entry name" value="fn3"/>
    <property type="match status" value="1"/>
</dbReference>
<dbReference type="Pfam" id="PF00553">
    <property type="entry name" value="CBM_2"/>
    <property type="match status" value="1"/>
</dbReference>
<dbReference type="GO" id="GO:0000272">
    <property type="term" value="P:polysaccharide catabolic process"/>
    <property type="evidence" value="ECO:0007669"/>
    <property type="project" value="UniProtKB-KW"/>
</dbReference>
<dbReference type="Gene3D" id="2.60.40.1180">
    <property type="entry name" value="Golgi alpha-mannosidase II"/>
    <property type="match status" value="1"/>
</dbReference>
<dbReference type="SUPFAM" id="SSF49265">
    <property type="entry name" value="Fibronectin type III"/>
    <property type="match status" value="1"/>
</dbReference>
<proteinExistence type="predicted"/>
<dbReference type="InterPro" id="IPR003961">
    <property type="entry name" value="FN3_dom"/>
</dbReference>
<dbReference type="SUPFAM" id="SSF51445">
    <property type="entry name" value="(Trans)glycosidases"/>
    <property type="match status" value="1"/>
</dbReference>
<dbReference type="InterPro" id="IPR001919">
    <property type="entry name" value="CBD2"/>
</dbReference>
<keyword evidence="2" id="KW-0326">Glycosidase</keyword>
<dbReference type="InterPro" id="IPR008965">
    <property type="entry name" value="CBM2/CBM3_carb-bd_dom_sf"/>
</dbReference>
<dbReference type="Gene3D" id="2.60.40.10">
    <property type="entry name" value="Immunoglobulins"/>
    <property type="match status" value="1"/>
</dbReference>
<comment type="caution">
    <text evidence="7">The sequence shown here is derived from an EMBL/GenBank/DDBJ whole genome shotgun (WGS) entry which is preliminary data.</text>
</comment>
<name>A0A7X0M896_9ACTN</name>
<dbReference type="PROSITE" id="PS51173">
    <property type="entry name" value="CBM2"/>
    <property type="match status" value="1"/>
</dbReference>
<feature type="domain" description="CBM2" evidence="6">
    <location>
        <begin position="574"/>
        <end position="685"/>
    </location>
</feature>
<keyword evidence="8" id="KW-1185">Reference proteome</keyword>
<evidence type="ECO:0000256" key="2">
    <source>
        <dbReference type="ARBA" id="ARBA00023295"/>
    </source>
</evidence>
<organism evidence="7 8">
    <name type="scientific">Sphaerisporangium rubeum</name>
    <dbReference type="NCBI Taxonomy" id="321317"/>
    <lineage>
        <taxon>Bacteria</taxon>
        <taxon>Bacillati</taxon>
        <taxon>Actinomycetota</taxon>
        <taxon>Actinomycetes</taxon>
        <taxon>Streptosporangiales</taxon>
        <taxon>Streptosporangiaceae</taxon>
        <taxon>Sphaerisporangium</taxon>
    </lineage>
</organism>
<dbReference type="InterPro" id="IPR013780">
    <property type="entry name" value="Glyco_hydro_b"/>
</dbReference>
<evidence type="ECO:0000256" key="3">
    <source>
        <dbReference type="ARBA" id="ARBA00023326"/>
    </source>
</evidence>
<keyword evidence="3" id="KW-0624">Polysaccharide degradation</keyword>
<dbReference type="Proteomes" id="UP000555564">
    <property type="component" value="Unassembled WGS sequence"/>
</dbReference>
<dbReference type="RefSeq" id="WP_184981575.1">
    <property type="nucleotide sequence ID" value="NZ_JACHIU010000001.1"/>
</dbReference>
<reference evidence="7 8" key="1">
    <citation type="submission" date="2020-08" db="EMBL/GenBank/DDBJ databases">
        <title>Sequencing the genomes of 1000 actinobacteria strains.</title>
        <authorList>
            <person name="Klenk H.-P."/>
        </authorList>
    </citation>
    <scope>NUCLEOTIDE SEQUENCE [LARGE SCALE GENOMIC DNA]</scope>
    <source>
        <strain evidence="7 8">DSM 44936</strain>
    </source>
</reference>
<dbReference type="Gene3D" id="2.60.40.290">
    <property type="match status" value="1"/>
</dbReference>
<evidence type="ECO:0008006" key="9">
    <source>
        <dbReference type="Google" id="ProtNLM"/>
    </source>
</evidence>
<feature type="chain" id="PRO_5038820078" description="Alpha-L-arabinofuranosidase" evidence="4">
    <location>
        <begin position="32"/>
        <end position="685"/>
    </location>
</feature>
<dbReference type="EMBL" id="JACHIU010000001">
    <property type="protein sequence ID" value="MBB6473661.1"/>
    <property type="molecule type" value="Genomic_DNA"/>
</dbReference>
<evidence type="ECO:0000313" key="7">
    <source>
        <dbReference type="EMBL" id="MBB6473661.1"/>
    </source>
</evidence>
<keyword evidence="1" id="KW-0119">Carbohydrate metabolism</keyword>
<sequence length="685" mass="71917">MRLPRLRRLLMCGALLTAGTLVPAVTPPAVAAADPVQVTVNTRAGLATVPDTGIGVNHAIWDTTLGSNDVADLLKDAGVQMVRYPGGSYADIYHWKTHTAPGGYVAPDTDFDTFMRGARRTGAQPIIIANYGTGTPQEAAEWVEYANVTKGYGVKYWEIGNENYGNGHYGSEWEADNHADKSPSEYARNVVAYAEAMKAKDPTIKIGAVLTTPANWPDAITASGDSGSWNQTVLSIAGPSIDFVILHWYPPQNGVADMLTKTAHVDDMMYLLKRQIAQYAGAGSSRIGIAVTEINSGVGTNTQPGALFAAEAYARLLEHGVFTVDWWNVHNGIGTVSQVAGHTDYGDWGMLSSAGCAGDVCEPPFNTPFPAYHALDMLSTFARPGDQLVRAAAADPLVSAHAVRRANGEVAVLLVNKDPDASREVTLDYAGFAPAAGAPVVHSFTNGATAVTSAPAGTATAQTLPPYSLTTLVLRPVSAPSVLPGAPGTPEVSAVTDTTATISWPAATAGSSAVAKYEVYRQLGANSEQWGETTGTSFTVHNLRPGTRYTVNVITRDTGGGQSWSSRPVTFTTGSPAQSSCSVRFTDNSDWGNGYLVGLDVTNTGTEPLSNWTLVFSWPTGWQQINGGWSADWSQEGRTVTVKPSAGSGPLAPGATVSAGTVASYSGPNVLPALFTLNGRTCTTL</sequence>
<dbReference type="InterPro" id="IPR013783">
    <property type="entry name" value="Ig-like_fold"/>
</dbReference>